<dbReference type="EMBL" id="PKQI01000003">
    <property type="protein sequence ID" value="NNV22644.1"/>
    <property type="molecule type" value="Genomic_DNA"/>
</dbReference>
<dbReference type="Proteomes" id="UP000526233">
    <property type="component" value="Unassembled WGS sequence"/>
</dbReference>
<dbReference type="Gene3D" id="2.60.200.60">
    <property type="match status" value="1"/>
</dbReference>
<accession>A0A7Y3T7T1</accession>
<dbReference type="Pfam" id="PF05488">
    <property type="entry name" value="PAAR_motif"/>
    <property type="match status" value="1"/>
</dbReference>
<gene>
    <name evidence="1" type="ORF">EHE22_19730</name>
</gene>
<proteinExistence type="predicted"/>
<evidence type="ECO:0000313" key="2">
    <source>
        <dbReference type="Proteomes" id="UP000526233"/>
    </source>
</evidence>
<organism evidence="1 2">
    <name type="scientific">Brucella pseudogrignonensis</name>
    <dbReference type="NCBI Taxonomy" id="419475"/>
    <lineage>
        <taxon>Bacteria</taxon>
        <taxon>Pseudomonadati</taxon>
        <taxon>Pseudomonadota</taxon>
        <taxon>Alphaproteobacteria</taxon>
        <taxon>Hyphomicrobiales</taxon>
        <taxon>Brucellaceae</taxon>
        <taxon>Brucella/Ochrobactrum group</taxon>
        <taxon>Brucella</taxon>
    </lineage>
</organism>
<comment type="caution">
    <text evidence="1">The sequence shown here is derived from an EMBL/GenBank/DDBJ whole genome shotgun (WGS) entry which is preliminary data.</text>
</comment>
<dbReference type="InterPro" id="IPR008727">
    <property type="entry name" value="PAAR_motif"/>
</dbReference>
<protein>
    <submittedName>
        <fullName evidence="1">PAAR domain-containing protein</fullName>
    </submittedName>
</protein>
<dbReference type="AlphaFoldDB" id="A0A7Y3T7T1"/>
<reference evidence="1 2" key="1">
    <citation type="submission" date="2018-11" db="EMBL/GenBank/DDBJ databases">
        <title>Genome sequencing and analysis.</title>
        <authorList>
            <person name="Huang Y.-T."/>
        </authorList>
    </citation>
    <scope>NUCLEOTIDE SEQUENCE [LARGE SCALE GENOMIC DNA]</scope>
    <source>
        <strain evidence="1 2">SHIN</strain>
    </source>
</reference>
<sequence>MPRIVRLGDTSSHGGTVISSASKWQCEGALIARKGDLHSCPIPGHGVTAIVSGSGKYQCEGAPIAREGDTCGCGAALISGASKWECE</sequence>
<evidence type="ECO:0000313" key="1">
    <source>
        <dbReference type="EMBL" id="NNV22644.1"/>
    </source>
</evidence>
<dbReference type="CDD" id="cd14744">
    <property type="entry name" value="PAAR_CT_2"/>
    <property type="match status" value="1"/>
</dbReference>
<dbReference type="RefSeq" id="WP_070997209.1">
    <property type="nucleotide sequence ID" value="NZ_PKQI01000003.1"/>
</dbReference>
<name>A0A7Y3T7T1_9HYPH</name>